<dbReference type="InterPro" id="IPR054353">
    <property type="entry name" value="IstA-like_C"/>
</dbReference>
<gene>
    <name evidence="6" type="ORF">ALQ04_02907</name>
</gene>
<name>A0A3M4MB50_PSECI</name>
<dbReference type="PROSITE" id="PS50531">
    <property type="entry name" value="HTH_IS21"/>
    <property type="match status" value="1"/>
</dbReference>
<protein>
    <submittedName>
        <fullName evidence="6">ISPsy20, transposase IstA</fullName>
    </submittedName>
</protein>
<sequence length="502" mass="57037">MISMEMMGKIRRMYFRDKLSLHQIAKRTGLSRNTIRKWIRTPEAKQPVYQRQAAFNKLSPFHETLEQALKADLLRAKHNRRTANALFEQIKAEGYDGGYSQLTAFIRSWRGEQGKSLRAFVPLTFALGEAFQFDWSEEGLLIGGLFRRIQVSHMKLCASRAFWLVAYPSQGHEMLFDAHTRSFGALGGIPRRGIYDNMKTAVDKVSKGKGRTVNARFAVMCSHYLFDPDFCNVASGWEKGIVEKNVQDSRRRIWLDAQDCLFHTFDELNVWLGQRCRTLWSELQHPQYKGLTVADVLELERVEMMPMPSAFDGYVERTVRVSSTCLISVARNRYSVPCERVGQWVSSRLYPSRVVVVADETTIASHERLFDRDQVSYDWQHYIPLIARKPGALRNGAPFADLPNPLRLLKHGLRRHVNGDRVMTQVLAAVPITGLNSVLVAVELVLESGSLSADHILNVLARLTSSAPPRSVETSLQLKVAPAANTARYDQLRAKDEESRNA</sequence>
<evidence type="ECO:0000313" key="6">
    <source>
        <dbReference type="EMBL" id="RMQ50454.1"/>
    </source>
</evidence>
<dbReference type="GO" id="GO:0032196">
    <property type="term" value="P:transposition"/>
    <property type="evidence" value="ECO:0007669"/>
    <property type="project" value="UniProtKB-KW"/>
</dbReference>
<keyword evidence="3" id="KW-0238">DNA-binding</keyword>
<dbReference type="Pfam" id="PF22483">
    <property type="entry name" value="Mu-transpos_C_2"/>
    <property type="match status" value="1"/>
</dbReference>
<dbReference type="InterPro" id="IPR017894">
    <property type="entry name" value="HTH_IS21_transposase_type"/>
</dbReference>
<evidence type="ECO:0000256" key="1">
    <source>
        <dbReference type="ARBA" id="ARBA00009277"/>
    </source>
</evidence>
<dbReference type="PANTHER" id="PTHR35004:SF7">
    <property type="entry name" value="INTEGRASE PROTEIN"/>
    <property type="match status" value="1"/>
</dbReference>
<dbReference type="Proteomes" id="UP000277236">
    <property type="component" value="Unassembled WGS sequence"/>
</dbReference>
<accession>A0A3M4MB50</accession>
<dbReference type="GO" id="GO:0003677">
    <property type="term" value="F:DNA binding"/>
    <property type="evidence" value="ECO:0007669"/>
    <property type="project" value="UniProtKB-KW"/>
</dbReference>
<dbReference type="Gene3D" id="1.10.10.60">
    <property type="entry name" value="Homeodomain-like"/>
    <property type="match status" value="1"/>
</dbReference>
<keyword evidence="4" id="KW-0233">DNA recombination</keyword>
<reference evidence="6 7" key="1">
    <citation type="submission" date="2018-08" db="EMBL/GenBank/DDBJ databases">
        <title>Recombination of ecologically and evolutionarily significant loci maintains genetic cohesion in the Pseudomonas syringae species complex.</title>
        <authorList>
            <person name="Dillon M."/>
            <person name="Thakur S."/>
            <person name="Almeida R.N.D."/>
            <person name="Weir B.S."/>
            <person name="Guttman D.S."/>
        </authorList>
    </citation>
    <scope>NUCLEOTIDE SEQUENCE [LARGE SCALE GENOMIC DNA]</scope>
    <source>
        <strain evidence="6 7">ICMP 3353</strain>
    </source>
</reference>
<dbReference type="PANTHER" id="PTHR35004">
    <property type="entry name" value="TRANSPOSASE RV3428C-RELATED"/>
    <property type="match status" value="1"/>
</dbReference>
<evidence type="ECO:0000313" key="7">
    <source>
        <dbReference type="Proteomes" id="UP000277236"/>
    </source>
</evidence>
<comment type="similarity">
    <text evidence="1">Belongs to the transposase IS21/IS408/IS1162 family.</text>
</comment>
<feature type="domain" description="HTH IS21-type" evidence="5">
    <location>
        <begin position="6"/>
        <end position="69"/>
    </location>
</feature>
<evidence type="ECO:0000256" key="3">
    <source>
        <dbReference type="ARBA" id="ARBA00023125"/>
    </source>
</evidence>
<dbReference type="AlphaFoldDB" id="A0A3M4MB50"/>
<evidence type="ECO:0000256" key="2">
    <source>
        <dbReference type="ARBA" id="ARBA00022578"/>
    </source>
</evidence>
<comment type="caution">
    <text evidence="6">The sequence shown here is derived from an EMBL/GenBank/DDBJ whole genome shotgun (WGS) entry which is preliminary data.</text>
</comment>
<proteinExistence type="inferred from homology"/>
<dbReference type="GO" id="GO:0006310">
    <property type="term" value="P:DNA recombination"/>
    <property type="evidence" value="ECO:0007669"/>
    <property type="project" value="UniProtKB-KW"/>
</dbReference>
<organism evidence="6 7">
    <name type="scientific">Pseudomonas cichorii</name>
    <dbReference type="NCBI Taxonomy" id="36746"/>
    <lineage>
        <taxon>Bacteria</taxon>
        <taxon>Pseudomonadati</taxon>
        <taxon>Pseudomonadota</taxon>
        <taxon>Gammaproteobacteria</taxon>
        <taxon>Pseudomonadales</taxon>
        <taxon>Pseudomonadaceae</taxon>
        <taxon>Pseudomonas</taxon>
    </lineage>
</organism>
<evidence type="ECO:0000259" key="5">
    <source>
        <dbReference type="PROSITE" id="PS50531"/>
    </source>
</evidence>
<evidence type="ECO:0000256" key="4">
    <source>
        <dbReference type="ARBA" id="ARBA00023172"/>
    </source>
</evidence>
<dbReference type="EMBL" id="RBRE01000010">
    <property type="protein sequence ID" value="RMQ50454.1"/>
    <property type="molecule type" value="Genomic_DNA"/>
</dbReference>
<dbReference type="NCBIfam" id="NF033546">
    <property type="entry name" value="transpos_IS21"/>
    <property type="match status" value="1"/>
</dbReference>
<keyword evidence="2" id="KW-0815">Transposition</keyword>